<keyword evidence="3" id="KW-0804">Transcription</keyword>
<feature type="domain" description="HTH marR-type" evidence="4">
    <location>
        <begin position="27"/>
        <end position="162"/>
    </location>
</feature>
<comment type="caution">
    <text evidence="5">The sequence shown here is derived from an EMBL/GenBank/DDBJ whole genome shotgun (WGS) entry which is preliminary data.</text>
</comment>
<evidence type="ECO:0000256" key="2">
    <source>
        <dbReference type="ARBA" id="ARBA00023125"/>
    </source>
</evidence>
<keyword evidence="1" id="KW-0805">Transcription regulation</keyword>
<dbReference type="PRINTS" id="PR00598">
    <property type="entry name" value="HTHMARR"/>
</dbReference>
<dbReference type="InterPro" id="IPR023187">
    <property type="entry name" value="Tscrpt_reg_MarR-type_CS"/>
</dbReference>
<accession>A0ABN2GZJ4</accession>
<dbReference type="PROSITE" id="PS50995">
    <property type="entry name" value="HTH_MARR_2"/>
    <property type="match status" value="1"/>
</dbReference>
<dbReference type="EMBL" id="BAAAPK010000001">
    <property type="protein sequence ID" value="GAA1679049.1"/>
    <property type="molecule type" value="Genomic_DNA"/>
</dbReference>
<organism evidence="5 6">
    <name type="scientific">Microbacterium lacus</name>
    <dbReference type="NCBI Taxonomy" id="415217"/>
    <lineage>
        <taxon>Bacteria</taxon>
        <taxon>Bacillati</taxon>
        <taxon>Actinomycetota</taxon>
        <taxon>Actinomycetes</taxon>
        <taxon>Micrococcales</taxon>
        <taxon>Microbacteriaceae</taxon>
        <taxon>Microbacterium</taxon>
    </lineage>
</organism>
<gene>
    <name evidence="5" type="primary">tamR_2</name>
    <name evidence="5" type="ORF">GCM10009807_23700</name>
</gene>
<dbReference type="PROSITE" id="PS01117">
    <property type="entry name" value="HTH_MARR_1"/>
    <property type="match status" value="1"/>
</dbReference>
<dbReference type="Gene3D" id="1.10.10.10">
    <property type="entry name" value="Winged helix-like DNA-binding domain superfamily/Winged helix DNA-binding domain"/>
    <property type="match status" value="1"/>
</dbReference>
<dbReference type="InterPro" id="IPR000835">
    <property type="entry name" value="HTH_MarR-typ"/>
</dbReference>
<dbReference type="InterPro" id="IPR036390">
    <property type="entry name" value="WH_DNA-bd_sf"/>
</dbReference>
<dbReference type="RefSeq" id="WP_344054817.1">
    <property type="nucleotide sequence ID" value="NZ_BAAAPK010000001.1"/>
</dbReference>
<keyword evidence="2" id="KW-0238">DNA-binding</keyword>
<dbReference type="InterPro" id="IPR039422">
    <property type="entry name" value="MarR/SlyA-like"/>
</dbReference>
<sequence length="162" mass="18119">MEEQGPDEVDVLIDAWARRLPDVDVTPLEVMSRLRRVSIRLGRIRAGAFATAGLASWEFDVLAALRRADEPHELSPAQLIQRTMIGSAAMTNRLTHLVDRGYVERQANPRDGRGVLVRITEEGIVRVDAAMTELIRREARALAVLKDDEIDALARMLRPLMG</sequence>
<dbReference type="InterPro" id="IPR036388">
    <property type="entry name" value="WH-like_DNA-bd_sf"/>
</dbReference>
<proteinExistence type="predicted"/>
<dbReference type="Pfam" id="PF12802">
    <property type="entry name" value="MarR_2"/>
    <property type="match status" value="1"/>
</dbReference>
<dbReference type="SMART" id="SM00347">
    <property type="entry name" value="HTH_MARR"/>
    <property type="match status" value="1"/>
</dbReference>
<dbReference type="PANTHER" id="PTHR33164">
    <property type="entry name" value="TRANSCRIPTIONAL REGULATOR, MARR FAMILY"/>
    <property type="match status" value="1"/>
</dbReference>
<evidence type="ECO:0000256" key="1">
    <source>
        <dbReference type="ARBA" id="ARBA00023015"/>
    </source>
</evidence>
<dbReference type="Proteomes" id="UP001500596">
    <property type="component" value="Unassembled WGS sequence"/>
</dbReference>
<dbReference type="SUPFAM" id="SSF46785">
    <property type="entry name" value="Winged helix' DNA-binding domain"/>
    <property type="match status" value="1"/>
</dbReference>
<dbReference type="PANTHER" id="PTHR33164:SF104">
    <property type="entry name" value="TRANSCRIPTIONAL REGULATORY PROTEIN"/>
    <property type="match status" value="1"/>
</dbReference>
<evidence type="ECO:0000313" key="5">
    <source>
        <dbReference type="EMBL" id="GAA1679049.1"/>
    </source>
</evidence>
<evidence type="ECO:0000313" key="6">
    <source>
        <dbReference type="Proteomes" id="UP001500596"/>
    </source>
</evidence>
<evidence type="ECO:0000259" key="4">
    <source>
        <dbReference type="PROSITE" id="PS50995"/>
    </source>
</evidence>
<evidence type="ECO:0000256" key="3">
    <source>
        <dbReference type="ARBA" id="ARBA00023163"/>
    </source>
</evidence>
<protein>
    <submittedName>
        <fullName evidence="5">MarR family transcriptional regulator TamR</fullName>
    </submittedName>
</protein>
<name>A0ABN2GZJ4_9MICO</name>
<keyword evidence="6" id="KW-1185">Reference proteome</keyword>
<reference evidence="5 6" key="1">
    <citation type="journal article" date="2019" name="Int. J. Syst. Evol. Microbiol.">
        <title>The Global Catalogue of Microorganisms (GCM) 10K type strain sequencing project: providing services to taxonomists for standard genome sequencing and annotation.</title>
        <authorList>
            <consortium name="The Broad Institute Genomics Platform"/>
            <consortium name="The Broad Institute Genome Sequencing Center for Infectious Disease"/>
            <person name="Wu L."/>
            <person name="Ma J."/>
        </authorList>
    </citation>
    <scope>NUCLEOTIDE SEQUENCE [LARGE SCALE GENOMIC DNA]</scope>
    <source>
        <strain evidence="5 6">JCM 15575</strain>
    </source>
</reference>